<dbReference type="Gene3D" id="1.10.357.10">
    <property type="entry name" value="Tetracycline Repressor, domain 2"/>
    <property type="match status" value="1"/>
</dbReference>
<dbReference type="GO" id="GO:0003677">
    <property type="term" value="F:DNA binding"/>
    <property type="evidence" value="ECO:0007669"/>
    <property type="project" value="UniProtKB-UniRule"/>
</dbReference>
<organism evidence="6 7">
    <name type="scientific">Crystallibacter crystallopoietes</name>
    <dbReference type="NCBI Taxonomy" id="37928"/>
    <lineage>
        <taxon>Bacteria</taxon>
        <taxon>Bacillati</taxon>
        <taxon>Actinomycetota</taxon>
        <taxon>Actinomycetes</taxon>
        <taxon>Micrococcales</taxon>
        <taxon>Micrococcaceae</taxon>
        <taxon>Crystallibacter</taxon>
    </lineage>
</organism>
<keyword evidence="3" id="KW-0804">Transcription</keyword>
<dbReference type="RefSeq" id="WP_083339745.1">
    <property type="nucleotide sequence ID" value="NZ_CP018863.1"/>
</dbReference>
<dbReference type="Proteomes" id="UP000181917">
    <property type="component" value="Unassembled WGS sequence"/>
</dbReference>
<dbReference type="OrthoDB" id="3196926at2"/>
<evidence type="ECO:0000313" key="6">
    <source>
        <dbReference type="EMBL" id="SDQ84042.1"/>
    </source>
</evidence>
<reference evidence="6 7" key="1">
    <citation type="submission" date="2016-10" db="EMBL/GenBank/DDBJ databases">
        <authorList>
            <person name="de Groot N.N."/>
        </authorList>
    </citation>
    <scope>NUCLEOTIDE SEQUENCE [LARGE SCALE GENOMIC DNA]</scope>
    <source>
        <strain evidence="6 7">DSM 20117</strain>
    </source>
</reference>
<dbReference type="EMBL" id="FNKH01000002">
    <property type="protein sequence ID" value="SDQ84042.1"/>
    <property type="molecule type" value="Genomic_DNA"/>
</dbReference>
<proteinExistence type="predicted"/>
<gene>
    <name evidence="6" type="ORF">SAMN04489742_2774</name>
</gene>
<evidence type="ECO:0000256" key="4">
    <source>
        <dbReference type="PROSITE-ProRule" id="PRU00335"/>
    </source>
</evidence>
<dbReference type="SUPFAM" id="SSF48498">
    <property type="entry name" value="Tetracyclin repressor-like, C-terminal domain"/>
    <property type="match status" value="1"/>
</dbReference>
<dbReference type="PROSITE" id="PS50977">
    <property type="entry name" value="HTH_TETR_2"/>
    <property type="match status" value="1"/>
</dbReference>
<name>A0A1H1E5I8_9MICC</name>
<dbReference type="SUPFAM" id="SSF46689">
    <property type="entry name" value="Homeodomain-like"/>
    <property type="match status" value="1"/>
</dbReference>
<keyword evidence="2 4" id="KW-0238">DNA-binding</keyword>
<dbReference type="PANTHER" id="PTHR47506:SF3">
    <property type="entry name" value="HTH-TYPE TRANSCRIPTIONAL REGULATOR LMRA"/>
    <property type="match status" value="1"/>
</dbReference>
<keyword evidence="1" id="KW-0805">Transcription regulation</keyword>
<feature type="DNA-binding region" description="H-T-H motif" evidence="4">
    <location>
        <begin position="44"/>
        <end position="63"/>
    </location>
</feature>
<evidence type="ECO:0000256" key="1">
    <source>
        <dbReference type="ARBA" id="ARBA00023015"/>
    </source>
</evidence>
<feature type="domain" description="HTH tetR-type" evidence="5">
    <location>
        <begin position="21"/>
        <end position="81"/>
    </location>
</feature>
<evidence type="ECO:0000313" key="7">
    <source>
        <dbReference type="Proteomes" id="UP000181917"/>
    </source>
</evidence>
<evidence type="ECO:0000256" key="3">
    <source>
        <dbReference type="ARBA" id="ARBA00023163"/>
    </source>
</evidence>
<dbReference type="AlphaFoldDB" id="A0A1H1E5I8"/>
<dbReference type="PANTHER" id="PTHR47506">
    <property type="entry name" value="TRANSCRIPTIONAL REGULATORY PROTEIN"/>
    <property type="match status" value="1"/>
</dbReference>
<dbReference type="InterPro" id="IPR009057">
    <property type="entry name" value="Homeodomain-like_sf"/>
</dbReference>
<sequence>MTSRIEDDGRADAPAAAVVRLDPKERILATAYALFSTRGIRDVGVDELIRESGVAKATFYRHFASKDDLGLAFLERRDQVWTTGYVVAEAMHRGDTAEQRLLAVFDVFDEWFQRYDFEACSFVNVLLEMGAGHPLGQACVEYLGRIRGQLRRWADEAGLSDTEEFSNAWHLLMKGSIILAAEGDLQAASRARKMGLRLLEEHRSPPEPGKEV</sequence>
<accession>A0A1H1E5I8</accession>
<evidence type="ECO:0000259" key="5">
    <source>
        <dbReference type="PROSITE" id="PS50977"/>
    </source>
</evidence>
<keyword evidence="7" id="KW-1185">Reference proteome</keyword>
<dbReference type="InterPro" id="IPR036271">
    <property type="entry name" value="Tet_transcr_reg_TetR-rel_C_sf"/>
</dbReference>
<dbReference type="InterPro" id="IPR001647">
    <property type="entry name" value="HTH_TetR"/>
</dbReference>
<dbReference type="Pfam" id="PF00440">
    <property type="entry name" value="TetR_N"/>
    <property type="match status" value="1"/>
</dbReference>
<dbReference type="PRINTS" id="PR00455">
    <property type="entry name" value="HTHTETR"/>
</dbReference>
<protein>
    <submittedName>
        <fullName evidence="6">DNA-binding transcriptional regulator, AcrR family</fullName>
    </submittedName>
</protein>
<evidence type="ECO:0000256" key="2">
    <source>
        <dbReference type="ARBA" id="ARBA00023125"/>
    </source>
</evidence>